<feature type="compositionally biased region" description="Acidic residues" evidence="3">
    <location>
        <begin position="321"/>
        <end position="331"/>
    </location>
</feature>
<feature type="region of interest" description="Disordered" evidence="3">
    <location>
        <begin position="258"/>
        <end position="288"/>
    </location>
</feature>
<organism evidence="7 8">
    <name type="scientific">Sporisorium scitamineum</name>
    <dbReference type="NCBI Taxonomy" id="49012"/>
    <lineage>
        <taxon>Eukaryota</taxon>
        <taxon>Fungi</taxon>
        <taxon>Dikarya</taxon>
        <taxon>Basidiomycota</taxon>
        <taxon>Ustilaginomycotina</taxon>
        <taxon>Ustilaginomycetes</taxon>
        <taxon>Ustilaginales</taxon>
        <taxon>Ustilaginaceae</taxon>
        <taxon>Sporisorium</taxon>
    </lineage>
</organism>
<evidence type="ECO:0000313" key="8">
    <source>
        <dbReference type="Proteomes" id="UP000242770"/>
    </source>
</evidence>
<keyword evidence="8" id="KW-1185">Reference proteome</keyword>
<dbReference type="PANTHER" id="PTHR46066:SF2">
    <property type="entry name" value="CHITINASE DOMAIN-CONTAINING PROTEIN 1"/>
    <property type="match status" value="1"/>
</dbReference>
<sequence length="533" mass="58969">MAAIPSAASLRWLHYLFAILLALTLTIASTTPSVYETDEYIRIQPELDIATVKVINRTVLAYITPWNGKGPSIVDHFQDKIDMVSPVWYTVLVSPTSISAGDGDETTYVLSGGPPSDAEARWLKSKQEQGLQIVPRFYLDRWQQKDYADLLSNPTNWQRLADIITAEVEKRQYDGVVLESAASHLLFEPIQTLSSSLKPKTLTLVLPPLRTAHSLGSAKLDRVQQSQNAMIVQSIPQLATVVDYFSIMTYDMSSAGGRVSDVSGKDFPKDSPLRGAKRGSLRQAGPNTSAKWIGENVRMIEEAVRAAARAKVEKARKQAEAEAEAGEDEEVERLKDPSNPFAYDDFSAQEVLDEAEVASKDNDVGTLPQEQDELSLIRGKLLMGLPMYTYRYPLFWVDKSTGQGVPVPPPTDPFEAKELHSRSSLLPFLRGPGEPVTTDTLLNILSNNDGVILDTKQDSEGYFDYTETVTSETIKGREGYGVKPGDQVYWRMYVPLPSTTKERLGALDENEKVEAGVSLWELGQANSLLLHAL</sequence>
<name>A0A0F7SCI3_9BASI</name>
<evidence type="ECO:0000313" key="7">
    <source>
        <dbReference type="EMBL" id="CDW98528.1"/>
    </source>
</evidence>
<dbReference type="InterPro" id="IPR001223">
    <property type="entry name" value="Glyco_hydro18_cat"/>
</dbReference>
<gene>
    <name evidence="7" type="primary">SSCI57270.1</name>
    <name evidence="6" type="ORF">SPSC_00065</name>
</gene>
<reference evidence="8" key="2">
    <citation type="submission" date="2014-06" db="EMBL/GenBank/DDBJ databases">
        <authorList>
            <person name="Berkman P.J."/>
        </authorList>
    </citation>
    <scope>NUCLEOTIDE SEQUENCE [LARGE SCALE GENOMIC DNA]</scope>
</reference>
<dbReference type="EMBL" id="LK056650">
    <property type="protein sequence ID" value="CDS81879.1"/>
    <property type="molecule type" value="Genomic_DNA"/>
</dbReference>
<keyword evidence="4" id="KW-0732">Signal</keyword>
<dbReference type="InterPro" id="IPR017853">
    <property type="entry name" value="GH"/>
</dbReference>
<reference evidence="7" key="3">
    <citation type="submission" date="2014-06" db="EMBL/GenBank/DDBJ databases">
        <authorList>
            <person name="Berkman J.Paul."/>
        </authorList>
    </citation>
    <scope>NUCLEOTIDE SEQUENCE [LARGE SCALE GENOMIC DNA]</scope>
</reference>
<proteinExistence type="inferred from homology"/>
<feature type="domain" description="GH18" evidence="5">
    <location>
        <begin position="57"/>
        <end position="533"/>
    </location>
</feature>
<dbReference type="OrthoDB" id="10254444at2759"/>
<dbReference type="FunFam" id="3.20.20.80:FF:000434">
    <property type="entry name" value="Chromosome 19, whole genome shotgun sequence"/>
    <property type="match status" value="1"/>
</dbReference>
<evidence type="ECO:0000256" key="3">
    <source>
        <dbReference type="SAM" id="MobiDB-lite"/>
    </source>
</evidence>
<dbReference type="Proteomes" id="UP000242770">
    <property type="component" value="Unassembled WGS sequence"/>
</dbReference>
<reference evidence="6" key="1">
    <citation type="submission" date="2014-06" db="EMBL/GenBank/DDBJ databases">
        <authorList>
            <person name="Ju J."/>
            <person name="Zhang J."/>
        </authorList>
    </citation>
    <scope>NUCLEOTIDE SEQUENCE</scope>
    <source>
        <strain evidence="6">SscI8</strain>
    </source>
</reference>
<feature type="chain" id="PRO_5015039180" description="Chitinase domain-containing protein 1" evidence="4">
    <location>
        <begin position="29"/>
        <end position="533"/>
    </location>
</feature>
<accession>A0A0F7SCI3</accession>
<dbReference type="GO" id="GO:0012505">
    <property type="term" value="C:endomembrane system"/>
    <property type="evidence" value="ECO:0007669"/>
    <property type="project" value="TreeGrafter"/>
</dbReference>
<dbReference type="SUPFAM" id="SSF51445">
    <property type="entry name" value="(Trans)glycosidases"/>
    <property type="match status" value="1"/>
</dbReference>
<protein>
    <recommendedName>
        <fullName evidence="2">Chitinase domain-containing protein 1</fullName>
    </recommendedName>
</protein>
<dbReference type="AlphaFoldDB" id="A0A0F7SCI3"/>
<dbReference type="GO" id="GO:0005975">
    <property type="term" value="P:carbohydrate metabolic process"/>
    <property type="evidence" value="ECO:0007669"/>
    <property type="project" value="InterPro"/>
</dbReference>
<evidence type="ECO:0000259" key="5">
    <source>
        <dbReference type="PROSITE" id="PS51910"/>
    </source>
</evidence>
<evidence type="ECO:0000313" key="6">
    <source>
        <dbReference type="EMBL" id="CDS81879.1"/>
    </source>
</evidence>
<feature type="signal peptide" evidence="4">
    <location>
        <begin position="1"/>
        <end position="28"/>
    </location>
</feature>
<feature type="compositionally biased region" description="Basic and acidic residues" evidence="3">
    <location>
        <begin position="263"/>
        <end position="272"/>
    </location>
</feature>
<evidence type="ECO:0000256" key="2">
    <source>
        <dbReference type="ARBA" id="ARBA00040976"/>
    </source>
</evidence>
<dbReference type="EMBL" id="CCFA01003416">
    <property type="protein sequence ID" value="CDW98528.1"/>
    <property type="molecule type" value="Genomic_DNA"/>
</dbReference>
<evidence type="ECO:0000256" key="4">
    <source>
        <dbReference type="SAM" id="SignalP"/>
    </source>
</evidence>
<dbReference type="GO" id="GO:0070492">
    <property type="term" value="F:oligosaccharide binding"/>
    <property type="evidence" value="ECO:0007669"/>
    <property type="project" value="TreeGrafter"/>
</dbReference>
<comment type="similarity">
    <text evidence="1">Belongs to the glycosyl hydrolase 18 family.</text>
</comment>
<dbReference type="Gene3D" id="3.20.20.80">
    <property type="entry name" value="Glycosidases"/>
    <property type="match status" value="1"/>
</dbReference>
<feature type="region of interest" description="Disordered" evidence="3">
    <location>
        <begin position="318"/>
        <end position="339"/>
    </location>
</feature>
<dbReference type="PROSITE" id="PS51910">
    <property type="entry name" value="GH18_2"/>
    <property type="match status" value="1"/>
</dbReference>
<dbReference type="STRING" id="49012.A0A0F7SCI3"/>
<evidence type="ECO:0000256" key="1">
    <source>
        <dbReference type="ARBA" id="ARBA00009336"/>
    </source>
</evidence>
<dbReference type="PANTHER" id="PTHR46066">
    <property type="entry name" value="CHITINASE DOMAIN-CONTAINING PROTEIN 1 FAMILY MEMBER"/>
    <property type="match status" value="1"/>
</dbReference>